<comment type="caution">
    <text evidence="3">The sequence shown here is derived from an EMBL/GenBank/DDBJ whole genome shotgun (WGS) entry which is preliminary data.</text>
</comment>
<evidence type="ECO:0000313" key="4">
    <source>
        <dbReference type="Proteomes" id="UP001595645"/>
    </source>
</evidence>
<reference evidence="4" key="1">
    <citation type="journal article" date="2019" name="Int. J. Syst. Evol. Microbiol.">
        <title>The Global Catalogue of Microorganisms (GCM) 10K type strain sequencing project: providing services to taxonomists for standard genome sequencing and annotation.</title>
        <authorList>
            <consortium name="The Broad Institute Genomics Platform"/>
            <consortium name="The Broad Institute Genome Sequencing Center for Infectious Disease"/>
            <person name="Wu L."/>
            <person name="Ma J."/>
        </authorList>
    </citation>
    <scope>NUCLEOTIDE SEQUENCE [LARGE SCALE GENOMIC DNA]</scope>
    <source>
        <strain evidence="4">CGMCC 4.7676</strain>
    </source>
</reference>
<evidence type="ECO:0000256" key="2">
    <source>
        <dbReference type="SAM" id="Phobius"/>
    </source>
</evidence>
<evidence type="ECO:0000256" key="1">
    <source>
        <dbReference type="SAM" id="MobiDB-lite"/>
    </source>
</evidence>
<dbReference type="InterPro" id="IPR038468">
    <property type="entry name" value="MmpS_C"/>
</dbReference>
<dbReference type="Gene3D" id="2.60.40.2880">
    <property type="entry name" value="MmpS1-5, C-terminal soluble domain"/>
    <property type="match status" value="1"/>
</dbReference>
<sequence>MTTPSPYPYQAAPVAAPPRNGLGTAGFVLGLVGLLFSPIPFIGVIAWPLVIVGLVLAGVGYSRAKSGIADNKGLALTGVILSAVGLVICILWTVVFSAAVVDAANSLPTAPPSAPGAPLGNDTGAPAQAPVPEPAKEQAAEHTVVYRVTGTGGAKAGSITYTTDGMTTSNQEANVKLPWEKTIKLPGGQSLQMVSILAQGSGKGAIKVTIEVDGKLIKEASAEEYGIAHANENIGSLGN</sequence>
<evidence type="ECO:0000313" key="3">
    <source>
        <dbReference type="EMBL" id="MFC3452829.1"/>
    </source>
</evidence>
<keyword evidence="2" id="KW-1133">Transmembrane helix</keyword>
<name>A0ABV7P171_9PSEU</name>
<accession>A0ABV7P171</accession>
<feature type="region of interest" description="Disordered" evidence="1">
    <location>
        <begin position="111"/>
        <end position="136"/>
    </location>
</feature>
<dbReference type="RefSeq" id="WP_378241604.1">
    <property type="nucleotide sequence ID" value="NZ_JBHRWK010000041.1"/>
</dbReference>
<keyword evidence="2" id="KW-0812">Transmembrane</keyword>
<keyword evidence="4" id="KW-1185">Reference proteome</keyword>
<organism evidence="3 4">
    <name type="scientific">Amycolatopsis speibonae</name>
    <dbReference type="NCBI Taxonomy" id="1450224"/>
    <lineage>
        <taxon>Bacteria</taxon>
        <taxon>Bacillati</taxon>
        <taxon>Actinomycetota</taxon>
        <taxon>Actinomycetes</taxon>
        <taxon>Pseudonocardiales</taxon>
        <taxon>Pseudonocardiaceae</taxon>
        <taxon>Amycolatopsis</taxon>
    </lineage>
</organism>
<feature type="transmembrane region" description="Helical" evidence="2">
    <location>
        <begin position="73"/>
        <end position="101"/>
    </location>
</feature>
<protein>
    <submittedName>
        <fullName evidence="3">DUF4190 domain-containing protein</fullName>
    </submittedName>
</protein>
<dbReference type="EMBL" id="JBHRWK010000041">
    <property type="protein sequence ID" value="MFC3452829.1"/>
    <property type="molecule type" value="Genomic_DNA"/>
</dbReference>
<gene>
    <name evidence="3" type="ORF">ACFOSH_25625</name>
</gene>
<keyword evidence="2" id="KW-0472">Membrane</keyword>
<proteinExistence type="predicted"/>
<feature type="transmembrane region" description="Helical" evidence="2">
    <location>
        <begin position="39"/>
        <end position="61"/>
    </location>
</feature>
<dbReference type="Proteomes" id="UP001595645">
    <property type="component" value="Unassembled WGS sequence"/>
</dbReference>